<dbReference type="Proteomes" id="UP001141327">
    <property type="component" value="Unassembled WGS sequence"/>
</dbReference>
<evidence type="ECO:0000313" key="2">
    <source>
        <dbReference type="Proteomes" id="UP001141327"/>
    </source>
</evidence>
<protein>
    <submittedName>
        <fullName evidence="1">Uncharacterized protein</fullName>
    </submittedName>
</protein>
<evidence type="ECO:0000313" key="1">
    <source>
        <dbReference type="EMBL" id="KAJ4452708.1"/>
    </source>
</evidence>
<accession>A0ABQ8U2G1</accession>
<gene>
    <name evidence="1" type="ORF">PAPYR_13057</name>
</gene>
<dbReference type="Gene3D" id="3.40.395.10">
    <property type="entry name" value="Adenoviral Proteinase, Chain A"/>
    <property type="match status" value="1"/>
</dbReference>
<sequence length="144" mass="16563">MTLSGKLDNSNGGSQIDMDNYADMYPIYSFDFRKGPATGRYLDNPHELYDYEIDDIIHRGNVKNFIGVFSRNTLPKTIKFDESGVINMDDDKGGGTHWVCYYNKPDEDYVVYYDSYGIDPPLEILRYLKTCTVVQLITINMVNN</sequence>
<proteinExistence type="predicted"/>
<organism evidence="1 2">
    <name type="scientific">Paratrimastix pyriformis</name>
    <dbReference type="NCBI Taxonomy" id="342808"/>
    <lineage>
        <taxon>Eukaryota</taxon>
        <taxon>Metamonada</taxon>
        <taxon>Preaxostyla</taxon>
        <taxon>Paratrimastigidae</taxon>
        <taxon>Paratrimastix</taxon>
    </lineage>
</organism>
<keyword evidence="2" id="KW-1185">Reference proteome</keyword>
<dbReference type="EMBL" id="JAPMOS010000411">
    <property type="protein sequence ID" value="KAJ4452708.1"/>
    <property type="molecule type" value="Genomic_DNA"/>
</dbReference>
<name>A0ABQ8U2G1_9EUKA</name>
<comment type="caution">
    <text evidence="1">The sequence shown here is derived from an EMBL/GenBank/DDBJ whole genome shotgun (WGS) entry which is preliminary data.</text>
</comment>
<reference evidence="1" key="1">
    <citation type="journal article" date="2022" name="bioRxiv">
        <title>Genomics of Preaxostyla Flagellates Illuminates Evolutionary Transitions and the Path Towards Mitochondrial Loss.</title>
        <authorList>
            <person name="Novak L.V.F."/>
            <person name="Treitli S.C."/>
            <person name="Pyrih J."/>
            <person name="Halakuc P."/>
            <person name="Pipaliya S.V."/>
            <person name="Vacek V."/>
            <person name="Brzon O."/>
            <person name="Soukal P."/>
            <person name="Eme L."/>
            <person name="Dacks J.B."/>
            <person name="Karnkowska A."/>
            <person name="Elias M."/>
            <person name="Hampl V."/>
        </authorList>
    </citation>
    <scope>NUCLEOTIDE SEQUENCE</scope>
    <source>
        <strain evidence="1">RCP-MX</strain>
    </source>
</reference>